<dbReference type="InterPro" id="IPR013766">
    <property type="entry name" value="Thioredoxin_domain"/>
</dbReference>
<dbReference type="InterPro" id="IPR005746">
    <property type="entry name" value="Thioredoxin"/>
</dbReference>
<dbReference type="Pfam" id="PF00085">
    <property type="entry name" value="Thioredoxin"/>
    <property type="match status" value="1"/>
</dbReference>
<keyword evidence="2" id="KW-0813">Transport</keyword>
<evidence type="ECO:0000313" key="8">
    <source>
        <dbReference type="EMBL" id="MDT0553356.1"/>
    </source>
</evidence>
<dbReference type="PROSITE" id="PS51352">
    <property type="entry name" value="THIOREDOXIN_2"/>
    <property type="match status" value="1"/>
</dbReference>
<evidence type="ECO:0000256" key="1">
    <source>
        <dbReference type="ARBA" id="ARBA00008987"/>
    </source>
</evidence>
<dbReference type="PANTHER" id="PTHR45663:SF11">
    <property type="entry name" value="GEO12009P1"/>
    <property type="match status" value="1"/>
</dbReference>
<dbReference type="InterPro" id="IPR017937">
    <property type="entry name" value="Thioredoxin_CS"/>
</dbReference>
<dbReference type="PANTHER" id="PTHR45663">
    <property type="entry name" value="GEO12009P1"/>
    <property type="match status" value="1"/>
</dbReference>
<evidence type="ECO:0000256" key="2">
    <source>
        <dbReference type="ARBA" id="ARBA00022448"/>
    </source>
</evidence>
<name>A0ABU2Y583_9FLAO</name>
<evidence type="ECO:0000313" key="9">
    <source>
        <dbReference type="Proteomes" id="UP001252186"/>
    </source>
</evidence>
<evidence type="ECO:0000259" key="7">
    <source>
        <dbReference type="PROSITE" id="PS51352"/>
    </source>
</evidence>
<dbReference type="PROSITE" id="PS00194">
    <property type="entry name" value="THIOREDOXIN_1"/>
    <property type="match status" value="1"/>
</dbReference>
<feature type="domain" description="Thioredoxin" evidence="7">
    <location>
        <begin position="4"/>
        <end position="116"/>
    </location>
</feature>
<evidence type="ECO:0000256" key="4">
    <source>
        <dbReference type="ARBA" id="ARBA00023157"/>
    </source>
</evidence>
<keyword evidence="3" id="KW-0249">Electron transport</keyword>
<gene>
    <name evidence="8" type="primary">trxA</name>
    <name evidence="8" type="ORF">RM519_08885</name>
</gene>
<accession>A0ABU2Y583</accession>
<dbReference type="PRINTS" id="PR00421">
    <property type="entry name" value="THIOREDOXIN"/>
</dbReference>
<dbReference type="RefSeq" id="WP_311593360.1">
    <property type="nucleotide sequence ID" value="NZ_JAVRHV010000004.1"/>
</dbReference>
<keyword evidence="4" id="KW-1015">Disulfide bond</keyword>
<comment type="similarity">
    <text evidence="1">Belongs to the thioredoxin family.</text>
</comment>
<comment type="caution">
    <text evidence="8">The sequence shown here is derived from an EMBL/GenBank/DDBJ whole genome shotgun (WGS) entry which is preliminary data.</text>
</comment>
<dbReference type="SUPFAM" id="SSF52833">
    <property type="entry name" value="Thioredoxin-like"/>
    <property type="match status" value="1"/>
</dbReference>
<reference evidence="8 9" key="1">
    <citation type="submission" date="2023-09" db="EMBL/GenBank/DDBJ databases">
        <authorList>
            <person name="Rey-Velasco X."/>
        </authorList>
    </citation>
    <scope>NUCLEOTIDE SEQUENCE [LARGE SCALE GENOMIC DNA]</scope>
    <source>
        <strain evidence="8 9">P050</strain>
    </source>
</reference>
<protein>
    <recommendedName>
        <fullName evidence="6">Thioredoxin</fullName>
    </recommendedName>
</protein>
<proteinExistence type="inferred from homology"/>
<evidence type="ECO:0000256" key="6">
    <source>
        <dbReference type="NCBIfam" id="TIGR01068"/>
    </source>
</evidence>
<dbReference type="InterPro" id="IPR036249">
    <property type="entry name" value="Thioredoxin-like_sf"/>
</dbReference>
<dbReference type="Gene3D" id="3.40.30.10">
    <property type="entry name" value="Glutaredoxin"/>
    <property type="match status" value="1"/>
</dbReference>
<evidence type="ECO:0000256" key="3">
    <source>
        <dbReference type="ARBA" id="ARBA00022982"/>
    </source>
</evidence>
<dbReference type="Proteomes" id="UP001252186">
    <property type="component" value="Unassembled WGS sequence"/>
</dbReference>
<dbReference type="EMBL" id="JAVRHV010000004">
    <property type="protein sequence ID" value="MDT0553356.1"/>
    <property type="molecule type" value="Genomic_DNA"/>
</dbReference>
<evidence type="ECO:0000256" key="5">
    <source>
        <dbReference type="ARBA" id="ARBA00023284"/>
    </source>
</evidence>
<dbReference type="NCBIfam" id="TIGR01068">
    <property type="entry name" value="thioredoxin"/>
    <property type="match status" value="1"/>
</dbReference>
<keyword evidence="9" id="KW-1185">Reference proteome</keyword>
<organism evidence="8 9">
    <name type="scientific">Urechidicola vernalis</name>
    <dbReference type="NCBI Taxonomy" id="3075600"/>
    <lineage>
        <taxon>Bacteria</taxon>
        <taxon>Pseudomonadati</taxon>
        <taxon>Bacteroidota</taxon>
        <taxon>Flavobacteriia</taxon>
        <taxon>Flavobacteriales</taxon>
        <taxon>Flavobacteriaceae</taxon>
        <taxon>Urechidicola</taxon>
    </lineage>
</organism>
<keyword evidence="5" id="KW-0676">Redox-active center</keyword>
<sequence>MTELLTQQTFFDKVFDYSKNKDWKFEGDKPAIIDFYADWCGPCKMIAPILEELSEDFKGKVDIYKVDTEAEKELSAAFAIRSIPSMLFIPMDGQPQMAQGALPKVELERIIKDVLSVEK</sequence>
<dbReference type="CDD" id="cd02947">
    <property type="entry name" value="TRX_family"/>
    <property type="match status" value="1"/>
</dbReference>